<protein>
    <recommendedName>
        <fullName evidence="2">phenylalanine--tRNA ligase</fullName>
        <ecNumber evidence="2">6.1.1.20</ecNumber>
    </recommendedName>
</protein>
<dbReference type="PROSITE" id="PS51483">
    <property type="entry name" value="B5"/>
    <property type="match status" value="1"/>
</dbReference>
<accession>A0A0G1JTE3</accession>
<keyword evidence="3 11" id="KW-0436">Ligase</keyword>
<evidence type="ECO:0000256" key="8">
    <source>
        <dbReference type="ARBA" id="ARBA00022917"/>
    </source>
</evidence>
<dbReference type="InterPro" id="IPR045864">
    <property type="entry name" value="aa-tRNA-synth_II/BPL/LPL"/>
</dbReference>
<dbReference type="InterPro" id="IPR020825">
    <property type="entry name" value="Phe-tRNA_synthase-like_B3/B4"/>
</dbReference>
<keyword evidence="6" id="KW-0067">ATP-binding</keyword>
<dbReference type="Pfam" id="PF17759">
    <property type="entry name" value="tRNA_synthFbeta"/>
    <property type="match status" value="1"/>
</dbReference>
<dbReference type="Gene3D" id="3.30.930.10">
    <property type="entry name" value="Bira Bifunctional Protein, Domain 2"/>
    <property type="match status" value="1"/>
</dbReference>
<evidence type="ECO:0000256" key="5">
    <source>
        <dbReference type="ARBA" id="ARBA00022741"/>
    </source>
</evidence>
<dbReference type="GO" id="GO:0000287">
    <property type="term" value="F:magnesium ion binding"/>
    <property type="evidence" value="ECO:0007669"/>
    <property type="project" value="InterPro"/>
</dbReference>
<dbReference type="PANTHER" id="PTHR10947">
    <property type="entry name" value="PHENYLALANYL-TRNA SYNTHETASE BETA CHAIN AND LEUCINE-RICH REPEAT-CONTAINING PROTEIN 47"/>
    <property type="match status" value="1"/>
</dbReference>
<feature type="non-terminal residue" evidence="11">
    <location>
        <position position="1"/>
    </location>
</feature>
<dbReference type="GO" id="GO:0009328">
    <property type="term" value="C:phenylalanine-tRNA ligase complex"/>
    <property type="evidence" value="ECO:0007669"/>
    <property type="project" value="TreeGrafter"/>
</dbReference>
<dbReference type="EC" id="6.1.1.20" evidence="2"/>
<dbReference type="InterPro" id="IPR045060">
    <property type="entry name" value="Phe-tRNA-ligase_IIc_bsu"/>
</dbReference>
<dbReference type="EMBL" id="LCHZ01000002">
    <property type="protein sequence ID" value="KKT47202.1"/>
    <property type="molecule type" value="Genomic_DNA"/>
</dbReference>
<dbReference type="InterPro" id="IPR009061">
    <property type="entry name" value="DNA-bd_dom_put_sf"/>
</dbReference>
<keyword evidence="9" id="KW-0030">Aminoacyl-tRNA synthetase</keyword>
<dbReference type="InterPro" id="IPR041616">
    <property type="entry name" value="PheRS_beta_core"/>
</dbReference>
<keyword evidence="7" id="KW-0460">Magnesium</keyword>
<keyword evidence="4" id="KW-0479">Metal-binding</keyword>
<dbReference type="GO" id="GO:0003723">
    <property type="term" value="F:RNA binding"/>
    <property type="evidence" value="ECO:0007669"/>
    <property type="project" value="InterPro"/>
</dbReference>
<proteinExistence type="predicted"/>
<evidence type="ECO:0000256" key="6">
    <source>
        <dbReference type="ARBA" id="ARBA00022840"/>
    </source>
</evidence>
<dbReference type="GO" id="GO:0005524">
    <property type="term" value="F:ATP binding"/>
    <property type="evidence" value="ECO:0007669"/>
    <property type="project" value="UniProtKB-KW"/>
</dbReference>
<dbReference type="GO" id="GO:0004826">
    <property type="term" value="F:phenylalanine-tRNA ligase activity"/>
    <property type="evidence" value="ECO:0007669"/>
    <property type="project" value="UniProtKB-EC"/>
</dbReference>
<evidence type="ECO:0000259" key="10">
    <source>
        <dbReference type="PROSITE" id="PS51483"/>
    </source>
</evidence>
<feature type="domain" description="B5" evidence="10">
    <location>
        <begin position="67"/>
        <end position="144"/>
    </location>
</feature>
<dbReference type="Gene3D" id="3.50.40.10">
    <property type="entry name" value="Phenylalanyl-trna Synthetase, Chain B, domain 3"/>
    <property type="match status" value="1"/>
</dbReference>
<dbReference type="Proteomes" id="UP000033861">
    <property type="component" value="Unassembled WGS sequence"/>
</dbReference>
<dbReference type="GO" id="GO:0006432">
    <property type="term" value="P:phenylalanyl-tRNA aminoacylation"/>
    <property type="evidence" value="ECO:0007669"/>
    <property type="project" value="InterPro"/>
</dbReference>
<keyword evidence="5" id="KW-0547">Nucleotide-binding</keyword>
<sequence>IVPMYHPRKIRKTSLFLQKRTIASQIYEKQPDIELCLPILSKAIELFGQRCSATPSSKIFDFYPDKLSTKVIDLDLIWLDGFVGVQIERESVLDILSDLGFSGTFKGENTLTCSVPSWRHYDLNIREDLAEEVARVYGYFRLPPVLPNVNLSTQEPNKLLTTELKIKKYLAALGYSEVFNNSLISKDLIDKTSQLEKDHFKLTNALSADFEYLRVSLLPSLLQNLKNNIGKTDLPISIFELSNIYLKQKESSLPDERSTLSLVTTDNFLRAKGSIEALFHHLNAPNIKISPLSKENIFLQKQRSAQIEIGDKIVGVIGEVNKSISHKLDLKTTPVMTELDLPLLLSAILPGYSYQPISQYPSIIEEITIESKKLVGDLLQSIKESDRLITNVTYLGSFKSKHSFRICFTSQEKNLDQKSVEVIKDRLIRLA</sequence>
<dbReference type="SUPFAM" id="SSF55681">
    <property type="entry name" value="Class II aaRS and biotin synthetases"/>
    <property type="match status" value="1"/>
</dbReference>
<dbReference type="Gene3D" id="3.30.56.10">
    <property type="match status" value="1"/>
</dbReference>
<dbReference type="PATRIC" id="fig|1618404.3.peg.80"/>
<evidence type="ECO:0000256" key="9">
    <source>
        <dbReference type="ARBA" id="ARBA00023146"/>
    </source>
</evidence>
<evidence type="ECO:0000313" key="12">
    <source>
        <dbReference type="Proteomes" id="UP000033861"/>
    </source>
</evidence>
<evidence type="ECO:0000256" key="7">
    <source>
        <dbReference type="ARBA" id="ARBA00022842"/>
    </source>
</evidence>
<comment type="caution">
    <text evidence="11">The sequence shown here is derived from an EMBL/GenBank/DDBJ whole genome shotgun (WGS) entry which is preliminary data.</text>
</comment>
<dbReference type="InterPro" id="IPR005147">
    <property type="entry name" value="tRNA_synthase_B5-dom"/>
</dbReference>
<organism evidence="11 12">
    <name type="scientific">Candidatus Collierbacteria bacterium GW2011_GWF2_44_15</name>
    <dbReference type="NCBI Taxonomy" id="1618404"/>
    <lineage>
        <taxon>Bacteria</taxon>
        <taxon>Candidatus Collieribacteriota</taxon>
    </lineage>
</organism>
<dbReference type="PANTHER" id="PTHR10947:SF0">
    <property type="entry name" value="PHENYLALANINE--TRNA LIGASE BETA SUBUNIT"/>
    <property type="match status" value="1"/>
</dbReference>
<comment type="cofactor">
    <cofactor evidence="1">
        <name>Mg(2+)</name>
        <dbReference type="ChEBI" id="CHEBI:18420"/>
    </cofactor>
</comment>
<evidence type="ECO:0000313" key="11">
    <source>
        <dbReference type="EMBL" id="KKT47202.1"/>
    </source>
</evidence>
<keyword evidence="8" id="KW-0648">Protein biosynthesis</keyword>
<dbReference type="STRING" id="1618404.UW35_C0002G0031"/>
<evidence type="ECO:0000256" key="2">
    <source>
        <dbReference type="ARBA" id="ARBA00012814"/>
    </source>
</evidence>
<gene>
    <name evidence="11" type="ORF">UW35_C0002G0031</name>
</gene>
<reference evidence="11 12" key="1">
    <citation type="journal article" date="2015" name="Nature">
        <title>rRNA introns, odd ribosomes, and small enigmatic genomes across a large radiation of phyla.</title>
        <authorList>
            <person name="Brown C.T."/>
            <person name="Hug L.A."/>
            <person name="Thomas B.C."/>
            <person name="Sharon I."/>
            <person name="Castelle C.J."/>
            <person name="Singh A."/>
            <person name="Wilkins M.J."/>
            <person name="Williams K.H."/>
            <person name="Banfield J.F."/>
        </authorList>
    </citation>
    <scope>NUCLEOTIDE SEQUENCE [LARGE SCALE GENOMIC DNA]</scope>
</reference>
<dbReference type="AlphaFoldDB" id="A0A0G1JTE3"/>
<name>A0A0G1JTE3_9BACT</name>
<dbReference type="SMART" id="SM00874">
    <property type="entry name" value="B5"/>
    <property type="match status" value="1"/>
</dbReference>
<dbReference type="SUPFAM" id="SSF46955">
    <property type="entry name" value="Putative DNA-binding domain"/>
    <property type="match status" value="1"/>
</dbReference>
<dbReference type="Pfam" id="PF03484">
    <property type="entry name" value="B5"/>
    <property type="match status" value="1"/>
</dbReference>
<evidence type="ECO:0000256" key="4">
    <source>
        <dbReference type="ARBA" id="ARBA00022723"/>
    </source>
</evidence>
<evidence type="ECO:0000256" key="1">
    <source>
        <dbReference type="ARBA" id="ARBA00001946"/>
    </source>
</evidence>
<evidence type="ECO:0000256" key="3">
    <source>
        <dbReference type="ARBA" id="ARBA00022598"/>
    </source>
</evidence>